<feature type="transmembrane region" description="Helical" evidence="1">
    <location>
        <begin position="50"/>
        <end position="71"/>
    </location>
</feature>
<sequence>MFGHLGKQIRTYIDSSTVLFCVYTIIAACSTYAFMYGFRKPVAVGLFQSVTWLGLSLKTLYLTAQILGYALSKFIGIKVISELHNHGRAKAIIFLVLVAWIALLGFAIAPAPWNALFMVLNGLPLGMVWGIIFSYLEGRRVTEILAAGLCASLIIASGLVKSLASILILDFGITEFWMPFVTATVFLPLLCITVWMLDQVPPPNQDDIDARSARVPMTKADRIALLKLLGFGLTMLIVGYILLTILRDLRDSFAADVFKATGLEGSPVLFTMTELPIALVVLVIIALLKLIRCNHTAMIINHLLIFIGFTITLLSSIAYQFSNLNPVSWMILNGIGLYLAYVPFTTTLFERLIATFNRPANVGFLTYLADSFGYLGTVAVMIYHGLSSNLSDWNTILCELGIVTGAIGALLTLISLGYFIYKEKSLKHCMKIAQPH</sequence>
<dbReference type="Pfam" id="PF18943">
    <property type="entry name" value="DUF5690"/>
    <property type="match status" value="1"/>
</dbReference>
<proteinExistence type="predicted"/>
<evidence type="ECO:0000256" key="1">
    <source>
        <dbReference type="SAM" id="Phobius"/>
    </source>
</evidence>
<feature type="transmembrane region" description="Helical" evidence="1">
    <location>
        <begin position="176"/>
        <end position="197"/>
    </location>
</feature>
<feature type="transmembrane region" description="Helical" evidence="1">
    <location>
        <begin position="115"/>
        <end position="136"/>
    </location>
</feature>
<feature type="transmembrane region" description="Helical" evidence="1">
    <location>
        <begin position="91"/>
        <end position="109"/>
    </location>
</feature>
<keyword evidence="1" id="KW-1133">Transmembrane helix</keyword>
<dbReference type="AlphaFoldDB" id="V4HUX1"/>
<evidence type="ECO:0008006" key="4">
    <source>
        <dbReference type="Google" id="ProtNLM"/>
    </source>
</evidence>
<feature type="transmembrane region" description="Helical" evidence="1">
    <location>
        <begin position="303"/>
        <end position="321"/>
    </location>
</feature>
<feature type="transmembrane region" description="Helical" evidence="1">
    <location>
        <begin position="12"/>
        <end position="38"/>
    </location>
</feature>
<dbReference type="EMBL" id="AUSV01000013">
    <property type="protein sequence ID" value="ESP94620.1"/>
    <property type="molecule type" value="Genomic_DNA"/>
</dbReference>
<evidence type="ECO:0000313" key="3">
    <source>
        <dbReference type="Proteomes" id="UP000017820"/>
    </source>
</evidence>
<keyword evidence="1" id="KW-0812">Transmembrane</keyword>
<accession>V4HUX1</accession>
<feature type="transmembrane region" description="Helical" evidence="1">
    <location>
        <begin position="266"/>
        <end position="291"/>
    </location>
</feature>
<feature type="transmembrane region" description="Helical" evidence="1">
    <location>
        <begin position="327"/>
        <end position="349"/>
    </location>
</feature>
<feature type="transmembrane region" description="Helical" evidence="1">
    <location>
        <begin position="224"/>
        <end position="246"/>
    </location>
</feature>
<feature type="transmembrane region" description="Helical" evidence="1">
    <location>
        <begin position="143"/>
        <end position="164"/>
    </location>
</feature>
<comment type="caution">
    <text evidence="2">The sequence shown here is derived from an EMBL/GenBank/DDBJ whole genome shotgun (WGS) entry which is preliminary data.</text>
</comment>
<dbReference type="Proteomes" id="UP000017820">
    <property type="component" value="Unassembled WGS sequence"/>
</dbReference>
<keyword evidence="1" id="KW-0472">Membrane</keyword>
<reference evidence="2 3" key="1">
    <citation type="submission" date="2013-07" db="EMBL/GenBank/DDBJ databases">
        <title>Draft genome sequence of Pseudoalteromonas luteoviolacea 2ta16.</title>
        <authorList>
            <person name="Allen E.E."/>
            <person name="Azam F."/>
            <person name="Podell S."/>
        </authorList>
    </citation>
    <scope>NUCLEOTIDE SEQUENCE [LARGE SCALE GENOMIC DNA]</scope>
    <source>
        <strain evidence="2 3">2ta16</strain>
    </source>
</reference>
<organism evidence="2 3">
    <name type="scientific">Pseudoalteromonas luteoviolacea (strain 2ta16)</name>
    <dbReference type="NCBI Taxonomy" id="1353533"/>
    <lineage>
        <taxon>Bacteria</taxon>
        <taxon>Pseudomonadati</taxon>
        <taxon>Pseudomonadota</taxon>
        <taxon>Gammaproteobacteria</taxon>
        <taxon>Alteromonadales</taxon>
        <taxon>Pseudoalteromonadaceae</taxon>
        <taxon>Pseudoalteromonas</taxon>
    </lineage>
</organism>
<dbReference type="InterPro" id="IPR043745">
    <property type="entry name" value="DUF5690"/>
</dbReference>
<dbReference type="PATRIC" id="fig|1353533.3.peg.1055"/>
<feature type="transmembrane region" description="Helical" evidence="1">
    <location>
        <begin position="402"/>
        <end position="421"/>
    </location>
</feature>
<dbReference type="SUPFAM" id="SSF103473">
    <property type="entry name" value="MFS general substrate transporter"/>
    <property type="match status" value="1"/>
</dbReference>
<dbReference type="GeneID" id="29921609"/>
<dbReference type="InterPro" id="IPR036259">
    <property type="entry name" value="MFS_trans_sf"/>
</dbReference>
<dbReference type="RefSeq" id="WP_023398008.1">
    <property type="nucleotide sequence ID" value="NZ_AUSV01000013.1"/>
</dbReference>
<dbReference type="PROSITE" id="PS51257">
    <property type="entry name" value="PROKAR_LIPOPROTEIN"/>
    <property type="match status" value="1"/>
</dbReference>
<name>V4HUX1_PSEL2</name>
<feature type="transmembrane region" description="Helical" evidence="1">
    <location>
        <begin position="361"/>
        <end position="382"/>
    </location>
</feature>
<evidence type="ECO:0000313" key="2">
    <source>
        <dbReference type="EMBL" id="ESP94620.1"/>
    </source>
</evidence>
<protein>
    <recommendedName>
        <fullName evidence="4">Sugar phosphate permease</fullName>
    </recommendedName>
</protein>
<gene>
    <name evidence="2" type="ORF">PL2TA16_00620</name>
</gene>